<evidence type="ECO:0008006" key="8">
    <source>
        <dbReference type="Google" id="ProtNLM"/>
    </source>
</evidence>
<keyword evidence="2 5" id="KW-0812">Transmembrane</keyword>
<dbReference type="SUPFAM" id="SSF103473">
    <property type="entry name" value="MFS general substrate transporter"/>
    <property type="match status" value="1"/>
</dbReference>
<organism evidence="6 7">
    <name type="scientific">Apolygus lucorum</name>
    <name type="common">Small green plant bug</name>
    <name type="synonym">Lygocoris lucorum</name>
    <dbReference type="NCBI Taxonomy" id="248454"/>
    <lineage>
        <taxon>Eukaryota</taxon>
        <taxon>Metazoa</taxon>
        <taxon>Ecdysozoa</taxon>
        <taxon>Arthropoda</taxon>
        <taxon>Hexapoda</taxon>
        <taxon>Insecta</taxon>
        <taxon>Pterygota</taxon>
        <taxon>Neoptera</taxon>
        <taxon>Paraneoptera</taxon>
        <taxon>Hemiptera</taxon>
        <taxon>Heteroptera</taxon>
        <taxon>Panheteroptera</taxon>
        <taxon>Cimicomorpha</taxon>
        <taxon>Miridae</taxon>
        <taxon>Mirini</taxon>
        <taxon>Apolygus</taxon>
    </lineage>
</organism>
<feature type="transmembrane region" description="Helical" evidence="5">
    <location>
        <begin position="107"/>
        <end position="131"/>
    </location>
</feature>
<evidence type="ECO:0000313" key="7">
    <source>
        <dbReference type="Proteomes" id="UP000466442"/>
    </source>
</evidence>
<feature type="transmembrane region" description="Helical" evidence="5">
    <location>
        <begin position="80"/>
        <end position="101"/>
    </location>
</feature>
<dbReference type="OrthoDB" id="430300at2759"/>
<keyword evidence="4 5" id="KW-0472">Membrane</keyword>
<evidence type="ECO:0000256" key="2">
    <source>
        <dbReference type="ARBA" id="ARBA00022692"/>
    </source>
</evidence>
<dbReference type="PANTHER" id="PTHR23507:SF1">
    <property type="entry name" value="FI18259P1-RELATED"/>
    <property type="match status" value="1"/>
</dbReference>
<keyword evidence="3 5" id="KW-1133">Transmembrane helix</keyword>
<gene>
    <name evidence="6" type="ORF">GE061_011908</name>
</gene>
<dbReference type="PANTHER" id="PTHR23507">
    <property type="entry name" value="ZGC:174356"/>
    <property type="match status" value="1"/>
</dbReference>
<reference evidence="6" key="1">
    <citation type="journal article" date="2021" name="Mol. Ecol. Resour.">
        <title>Apolygus lucorum genome provides insights into omnivorousness and mesophyll feeding.</title>
        <authorList>
            <person name="Liu Y."/>
            <person name="Liu H."/>
            <person name="Wang H."/>
            <person name="Huang T."/>
            <person name="Liu B."/>
            <person name="Yang B."/>
            <person name="Yin L."/>
            <person name="Li B."/>
            <person name="Zhang Y."/>
            <person name="Zhang S."/>
            <person name="Jiang F."/>
            <person name="Zhang X."/>
            <person name="Ren Y."/>
            <person name="Wang B."/>
            <person name="Wang S."/>
            <person name="Lu Y."/>
            <person name="Wu K."/>
            <person name="Fan W."/>
            <person name="Wang G."/>
        </authorList>
    </citation>
    <scope>NUCLEOTIDE SEQUENCE</scope>
    <source>
        <strain evidence="6">12Hb</strain>
    </source>
</reference>
<dbReference type="Gene3D" id="1.20.1250.20">
    <property type="entry name" value="MFS general substrate transporter like domains"/>
    <property type="match status" value="1"/>
</dbReference>
<evidence type="ECO:0000256" key="4">
    <source>
        <dbReference type="ARBA" id="ARBA00023136"/>
    </source>
</evidence>
<keyword evidence="7" id="KW-1185">Reference proteome</keyword>
<evidence type="ECO:0000256" key="3">
    <source>
        <dbReference type="ARBA" id="ARBA00022989"/>
    </source>
</evidence>
<comment type="subcellular location">
    <subcellularLocation>
        <location evidence="1">Membrane</location>
        <topology evidence="1">Multi-pass membrane protein</topology>
    </subcellularLocation>
</comment>
<dbReference type="InterPro" id="IPR036259">
    <property type="entry name" value="MFS_trans_sf"/>
</dbReference>
<feature type="transmembrane region" description="Helical" evidence="5">
    <location>
        <begin position="43"/>
        <end position="68"/>
    </location>
</feature>
<dbReference type="GO" id="GO:0022857">
    <property type="term" value="F:transmembrane transporter activity"/>
    <property type="evidence" value="ECO:0007669"/>
    <property type="project" value="TreeGrafter"/>
</dbReference>
<name>A0A8S9XTG9_APOLU</name>
<dbReference type="Proteomes" id="UP000466442">
    <property type="component" value="Unassembled WGS sequence"/>
</dbReference>
<comment type="caution">
    <text evidence="6">The sequence shown here is derived from an EMBL/GenBank/DDBJ whole genome shotgun (WGS) entry which is preliminary data.</text>
</comment>
<dbReference type="GO" id="GO:0016020">
    <property type="term" value="C:membrane"/>
    <property type="evidence" value="ECO:0007669"/>
    <property type="project" value="UniProtKB-SubCell"/>
</dbReference>
<dbReference type="AlphaFoldDB" id="A0A8S9XTG9"/>
<accession>A0A8S9XTG9</accession>
<evidence type="ECO:0000256" key="1">
    <source>
        <dbReference type="ARBA" id="ARBA00004141"/>
    </source>
</evidence>
<sequence>MSLFISPWSETNGRKPAIIVSLIGMTLSQGATAYMSTIKSINPYWYLVAGIPSSLSGGAILTILGCYCYMIDVSSPKDRVIRLAVLNEFVVVATVITSLLAPGLENLGYPVVLGLLQLCLQQHYFTYSSFFQSQSKLKRKKVPLSLRLTI</sequence>
<proteinExistence type="predicted"/>
<dbReference type="EMBL" id="WIXP02000004">
    <property type="protein sequence ID" value="KAF6211396.1"/>
    <property type="molecule type" value="Genomic_DNA"/>
</dbReference>
<protein>
    <recommendedName>
        <fullName evidence="8">Major facilitator superfamily (MFS) profile domain-containing protein</fullName>
    </recommendedName>
</protein>
<evidence type="ECO:0000313" key="6">
    <source>
        <dbReference type="EMBL" id="KAF6211396.1"/>
    </source>
</evidence>
<evidence type="ECO:0000256" key="5">
    <source>
        <dbReference type="SAM" id="Phobius"/>
    </source>
</evidence>